<evidence type="ECO:0000313" key="1">
    <source>
        <dbReference type="EMBL" id="MBE9668275.1"/>
    </source>
</evidence>
<protein>
    <submittedName>
        <fullName evidence="1">Uncharacterized protein</fullName>
    </submittedName>
</protein>
<dbReference type="RefSeq" id="WP_194107689.1">
    <property type="nucleotide sequence ID" value="NZ_JADFFM010000002.1"/>
</dbReference>
<keyword evidence="2" id="KW-1185">Reference proteome</keyword>
<dbReference type="Proteomes" id="UP000632774">
    <property type="component" value="Unassembled WGS sequence"/>
</dbReference>
<comment type="caution">
    <text evidence="1">The sequence shown here is derived from an EMBL/GenBank/DDBJ whole genome shotgun (WGS) entry which is preliminary data.</text>
</comment>
<dbReference type="EMBL" id="JADFFM010000002">
    <property type="protein sequence ID" value="MBE9668275.1"/>
    <property type="molecule type" value="Genomic_DNA"/>
</dbReference>
<name>A0ABR9XMN5_9SPHI</name>
<proteinExistence type="predicted"/>
<sequence length="248" mass="25702">MMLIKVVLRVTDPDGMGVNDWVKRGNKYVNDDRVVDQKTAIKYEGEGAKYIGKSATIYSKWTASLGSGRVHTERVSLGKDGSVSKSSQTEGFATWEHEGMLKAGESGTITNSNGSEFMSKQTTGSFVGLSASFAALGGFGIGAGMVHDATGQNSMYFSVGATVGLGSGAGLDLGTITPTGNRQFYNSNFSGNSSTFSVGLTTPVVGVGYSGGVSTGPTGYTTQQVGFSPGGKMNVGAIFQVSDTWVSK</sequence>
<reference evidence="1 2" key="1">
    <citation type="submission" date="2020-10" db="EMBL/GenBank/DDBJ databases">
        <title>Mucilaginibacter mali sp. nov., isolated from rhizosphere soil of apple orchard.</title>
        <authorList>
            <person name="Lee J.-S."/>
            <person name="Kim H.S."/>
            <person name="Kim J.-S."/>
        </authorList>
    </citation>
    <scope>NUCLEOTIDE SEQUENCE [LARGE SCALE GENOMIC DNA]</scope>
    <source>
        <strain evidence="1 2">KCTC 23157</strain>
    </source>
</reference>
<accession>A0ABR9XMN5</accession>
<organism evidence="1 2">
    <name type="scientific">Mucilaginibacter boryungensis</name>
    <dbReference type="NCBI Taxonomy" id="768480"/>
    <lineage>
        <taxon>Bacteria</taxon>
        <taxon>Pseudomonadati</taxon>
        <taxon>Bacteroidota</taxon>
        <taxon>Sphingobacteriia</taxon>
        <taxon>Sphingobacteriales</taxon>
        <taxon>Sphingobacteriaceae</taxon>
        <taxon>Mucilaginibacter</taxon>
    </lineage>
</organism>
<evidence type="ECO:0000313" key="2">
    <source>
        <dbReference type="Proteomes" id="UP000632774"/>
    </source>
</evidence>
<gene>
    <name evidence="1" type="ORF">IRJ18_18035</name>
</gene>